<protein>
    <submittedName>
        <fullName evidence="2">Uncharacterized protein</fullName>
    </submittedName>
</protein>
<evidence type="ECO:0000256" key="1">
    <source>
        <dbReference type="SAM" id="MobiDB-lite"/>
    </source>
</evidence>
<sequence>MTEPKPAIDTPQPRCGGQHLHNPPDHTQNSSAQCPQENANVNTLRLSVSALHDQISPMCRWLKENNNEGPWTPDARSSAPVTKT</sequence>
<reference evidence="2" key="1">
    <citation type="journal article" date="2020" name="Stud. Mycol.">
        <title>101 Dothideomycetes genomes: a test case for predicting lifestyles and emergence of pathogens.</title>
        <authorList>
            <person name="Haridas S."/>
            <person name="Albert R."/>
            <person name="Binder M."/>
            <person name="Bloem J."/>
            <person name="Labutti K."/>
            <person name="Salamov A."/>
            <person name="Andreopoulos B."/>
            <person name="Baker S."/>
            <person name="Barry K."/>
            <person name="Bills G."/>
            <person name="Bluhm B."/>
            <person name="Cannon C."/>
            <person name="Castanera R."/>
            <person name="Culley D."/>
            <person name="Daum C."/>
            <person name="Ezra D."/>
            <person name="Gonzalez J."/>
            <person name="Henrissat B."/>
            <person name="Kuo A."/>
            <person name="Liang C."/>
            <person name="Lipzen A."/>
            <person name="Lutzoni F."/>
            <person name="Magnuson J."/>
            <person name="Mondo S."/>
            <person name="Nolan M."/>
            <person name="Ohm R."/>
            <person name="Pangilinan J."/>
            <person name="Park H.-J."/>
            <person name="Ramirez L."/>
            <person name="Alfaro M."/>
            <person name="Sun H."/>
            <person name="Tritt A."/>
            <person name="Yoshinaga Y."/>
            <person name="Zwiers L.-H."/>
            <person name="Turgeon B."/>
            <person name="Goodwin S."/>
            <person name="Spatafora J."/>
            <person name="Crous P."/>
            <person name="Grigoriev I."/>
        </authorList>
    </citation>
    <scope>NUCLEOTIDE SEQUENCE</scope>
    <source>
        <strain evidence="2">HMLAC05119</strain>
    </source>
</reference>
<gene>
    <name evidence="2" type="ORF">BDU57DRAFT_513422</name>
</gene>
<dbReference type="EMBL" id="ML979134">
    <property type="protein sequence ID" value="KAF1917268.1"/>
    <property type="molecule type" value="Genomic_DNA"/>
</dbReference>
<feature type="region of interest" description="Disordered" evidence="1">
    <location>
        <begin position="63"/>
        <end position="84"/>
    </location>
</feature>
<evidence type="ECO:0000313" key="2">
    <source>
        <dbReference type="EMBL" id="KAF1917268.1"/>
    </source>
</evidence>
<proteinExistence type="predicted"/>
<feature type="compositionally biased region" description="Polar residues" evidence="1">
    <location>
        <begin position="25"/>
        <end position="35"/>
    </location>
</feature>
<evidence type="ECO:0000313" key="3">
    <source>
        <dbReference type="Proteomes" id="UP000800096"/>
    </source>
</evidence>
<organism evidence="2 3">
    <name type="scientific">Ampelomyces quisqualis</name>
    <name type="common">Powdery mildew agent</name>
    <dbReference type="NCBI Taxonomy" id="50730"/>
    <lineage>
        <taxon>Eukaryota</taxon>
        <taxon>Fungi</taxon>
        <taxon>Dikarya</taxon>
        <taxon>Ascomycota</taxon>
        <taxon>Pezizomycotina</taxon>
        <taxon>Dothideomycetes</taxon>
        <taxon>Pleosporomycetidae</taxon>
        <taxon>Pleosporales</taxon>
        <taxon>Pleosporineae</taxon>
        <taxon>Phaeosphaeriaceae</taxon>
        <taxon>Ampelomyces</taxon>
    </lineage>
</organism>
<accession>A0A6A5QQX5</accession>
<dbReference type="AlphaFoldDB" id="A0A6A5QQX5"/>
<keyword evidence="3" id="KW-1185">Reference proteome</keyword>
<feature type="region of interest" description="Disordered" evidence="1">
    <location>
        <begin position="1"/>
        <end position="35"/>
    </location>
</feature>
<dbReference type="Proteomes" id="UP000800096">
    <property type="component" value="Unassembled WGS sequence"/>
</dbReference>
<name>A0A6A5QQX5_AMPQU</name>